<sequence>MRKYQAIDKQSFSFLELILAIVLIGIIITQFIPKNNSSKLNIATNKMVLYLKYTRYMAMIDNKFDHKNNKWYKAWWTLKFHRCNKSIGGIYYVVYSDISGGTAHYKKEDCLKDPLTNKYLYSNGCTRDTLNDKSKYILLSEFGVTKVDVSCNTTSAIGQISFAHDGKIYSQLGGTPIKDYEITKTCYINMYDENNNKATIAVEANTGFIYKV</sequence>
<gene>
    <name evidence="2" type="ORF">MNB_ARC-1_455</name>
</gene>
<evidence type="ECO:0000313" key="2">
    <source>
        <dbReference type="EMBL" id="VAY87534.1"/>
    </source>
</evidence>
<protein>
    <submittedName>
        <fullName evidence="2">N-terminal methylation</fullName>
    </submittedName>
</protein>
<proteinExistence type="predicted"/>
<dbReference type="AlphaFoldDB" id="A0A3B1DT45"/>
<name>A0A3B1DT45_9ZZZZ</name>
<keyword evidence="1" id="KW-0812">Transmembrane</keyword>
<evidence type="ECO:0000256" key="1">
    <source>
        <dbReference type="SAM" id="Phobius"/>
    </source>
</evidence>
<organism evidence="2">
    <name type="scientific">hydrothermal vent metagenome</name>
    <dbReference type="NCBI Taxonomy" id="652676"/>
    <lineage>
        <taxon>unclassified sequences</taxon>
        <taxon>metagenomes</taxon>
        <taxon>ecological metagenomes</taxon>
    </lineage>
</organism>
<keyword evidence="1" id="KW-1133">Transmembrane helix</keyword>
<keyword evidence="1" id="KW-0472">Membrane</keyword>
<reference evidence="2" key="1">
    <citation type="submission" date="2018-10" db="EMBL/GenBank/DDBJ databases">
        <authorList>
            <person name="Aoki K."/>
        </authorList>
    </citation>
    <scope>NUCLEOTIDE SEQUENCE</scope>
</reference>
<feature type="transmembrane region" description="Helical" evidence="1">
    <location>
        <begin position="12"/>
        <end position="32"/>
    </location>
</feature>
<dbReference type="EMBL" id="UOYO01000026">
    <property type="protein sequence ID" value="VAY87534.1"/>
    <property type="molecule type" value="Genomic_DNA"/>
</dbReference>
<accession>A0A3B1DT45</accession>